<evidence type="ECO:0008006" key="9">
    <source>
        <dbReference type="Google" id="ProtNLM"/>
    </source>
</evidence>
<feature type="chain" id="PRO_5012556212" description="C4-dicarboxylate ABC transporter substrate-binding protein" evidence="6">
    <location>
        <begin position="25"/>
        <end position="330"/>
    </location>
</feature>
<accession>A0A225NG64</accession>
<dbReference type="AlphaFoldDB" id="A0A225NG64"/>
<evidence type="ECO:0000256" key="4">
    <source>
        <dbReference type="ARBA" id="ARBA00022729"/>
    </source>
</evidence>
<dbReference type="NCBIfam" id="NF037995">
    <property type="entry name" value="TRAP_S1"/>
    <property type="match status" value="1"/>
</dbReference>
<dbReference type="Gene3D" id="3.40.190.170">
    <property type="entry name" value="Bacterial extracellular solute-binding protein, family 7"/>
    <property type="match status" value="1"/>
</dbReference>
<comment type="subcellular location">
    <subcellularLocation>
        <location evidence="1">Periplasm</location>
    </subcellularLocation>
</comment>
<dbReference type="NCBIfam" id="TIGR00787">
    <property type="entry name" value="dctP"/>
    <property type="match status" value="1"/>
</dbReference>
<proteinExistence type="inferred from homology"/>
<evidence type="ECO:0000256" key="1">
    <source>
        <dbReference type="ARBA" id="ARBA00004418"/>
    </source>
</evidence>
<dbReference type="PIRSF" id="PIRSF006470">
    <property type="entry name" value="DctB"/>
    <property type="match status" value="1"/>
</dbReference>
<dbReference type="InterPro" id="IPR038404">
    <property type="entry name" value="TRAP_DctP_sf"/>
</dbReference>
<dbReference type="Pfam" id="PF03480">
    <property type="entry name" value="DctP"/>
    <property type="match status" value="1"/>
</dbReference>
<organism evidence="7 8">
    <name type="scientific">Marinibacterium profundimaris</name>
    <dbReference type="NCBI Taxonomy" id="1679460"/>
    <lineage>
        <taxon>Bacteria</taxon>
        <taxon>Pseudomonadati</taxon>
        <taxon>Pseudomonadota</taxon>
        <taxon>Alphaproteobacteria</taxon>
        <taxon>Rhodobacterales</taxon>
        <taxon>Paracoccaceae</taxon>
        <taxon>Marinibacterium</taxon>
    </lineage>
</organism>
<protein>
    <recommendedName>
        <fullName evidence="9">C4-dicarboxylate ABC transporter substrate-binding protein</fullName>
    </recommendedName>
</protein>
<dbReference type="OrthoDB" id="8673861at2"/>
<reference evidence="7 8" key="1">
    <citation type="submission" date="2013-04" db="EMBL/GenBank/DDBJ databases">
        <title>Oceanicola sp. 22II1-22F33 Genome Sequencing.</title>
        <authorList>
            <person name="Lai Q."/>
            <person name="Li G."/>
            <person name="Shao Z."/>
        </authorList>
    </citation>
    <scope>NUCLEOTIDE SEQUENCE [LARGE SCALE GENOMIC DNA]</scope>
    <source>
        <strain evidence="7 8">22II1-22F33</strain>
    </source>
</reference>
<evidence type="ECO:0000256" key="5">
    <source>
        <dbReference type="ARBA" id="ARBA00022764"/>
    </source>
</evidence>
<dbReference type="GO" id="GO:0055085">
    <property type="term" value="P:transmembrane transport"/>
    <property type="evidence" value="ECO:0007669"/>
    <property type="project" value="InterPro"/>
</dbReference>
<dbReference type="PANTHER" id="PTHR33376:SF4">
    <property type="entry name" value="SIALIC ACID-BINDING PERIPLASMIC PROTEIN SIAP"/>
    <property type="match status" value="1"/>
</dbReference>
<dbReference type="Proteomes" id="UP000215377">
    <property type="component" value="Unassembled WGS sequence"/>
</dbReference>
<dbReference type="CDD" id="cd13603">
    <property type="entry name" value="PBP2_TRAP_Siap_TeaA_like"/>
    <property type="match status" value="1"/>
</dbReference>
<keyword evidence="5" id="KW-0574">Periplasm</keyword>
<dbReference type="GO" id="GO:0030288">
    <property type="term" value="C:outer membrane-bounded periplasmic space"/>
    <property type="evidence" value="ECO:0007669"/>
    <property type="project" value="InterPro"/>
</dbReference>
<gene>
    <name evidence="7" type="ORF">ATO3_24465</name>
</gene>
<keyword evidence="3" id="KW-0813">Transport</keyword>
<keyword evidence="8" id="KW-1185">Reference proteome</keyword>
<feature type="signal peptide" evidence="6">
    <location>
        <begin position="1"/>
        <end position="24"/>
    </location>
</feature>
<evidence type="ECO:0000313" key="7">
    <source>
        <dbReference type="EMBL" id="OWU68338.1"/>
    </source>
</evidence>
<evidence type="ECO:0000256" key="2">
    <source>
        <dbReference type="ARBA" id="ARBA00009023"/>
    </source>
</evidence>
<dbReference type="PANTHER" id="PTHR33376">
    <property type="match status" value="1"/>
</dbReference>
<evidence type="ECO:0000256" key="3">
    <source>
        <dbReference type="ARBA" id="ARBA00022448"/>
    </source>
</evidence>
<name>A0A225NG64_9RHOB</name>
<keyword evidence="4 6" id="KW-0732">Signal</keyword>
<comment type="similarity">
    <text evidence="2">Belongs to the bacterial solute-binding protein 7 family.</text>
</comment>
<evidence type="ECO:0000256" key="6">
    <source>
        <dbReference type="SAM" id="SignalP"/>
    </source>
</evidence>
<sequence>MKMTKHFKYLAGAAVIGMATGAAAQDVTINLGHVGPAANPYSWATEHFAEKVAEYTDGSVEIALFPGAQLGGDRDLLEGIQLGSVEAGYISLAIWENLTPALTGFSMPFLIDSYETAYEAQTSDVAARALEEFEDFNIKALAIVENGFRVPGNTVRPIRTPEDFEGIAFRAPEAPLLLSMFDRLGAIVTPMPYPEIFTALQTGVLQGQDQFLNTWISQGAYEVVDYLSITQMYTWSAVLAVNLQVWEGLTPEQQDALMRAAADTQRYNYELMAQTDAESIEILEANELQIEQDIDLAPFAEVLAPLYEEYAGRDPIIAETIEMIEEIRAD</sequence>
<comment type="caution">
    <text evidence="7">The sequence shown here is derived from an EMBL/GenBank/DDBJ whole genome shotgun (WGS) entry which is preliminary data.</text>
</comment>
<evidence type="ECO:0000313" key="8">
    <source>
        <dbReference type="Proteomes" id="UP000215377"/>
    </source>
</evidence>
<dbReference type="InterPro" id="IPR018389">
    <property type="entry name" value="DctP_fam"/>
</dbReference>
<dbReference type="EMBL" id="AQQR01000022">
    <property type="protein sequence ID" value="OWU68338.1"/>
    <property type="molecule type" value="Genomic_DNA"/>
</dbReference>
<dbReference type="RefSeq" id="WP_088652519.1">
    <property type="nucleotide sequence ID" value="NZ_AQQR01000022.1"/>
</dbReference>
<dbReference type="InterPro" id="IPR004682">
    <property type="entry name" value="TRAP_DctP"/>
</dbReference>